<dbReference type="PANTHER" id="PTHR48100:SF1">
    <property type="entry name" value="HISTIDINE PHOSPHATASE FAMILY PROTEIN-RELATED"/>
    <property type="match status" value="1"/>
</dbReference>
<reference evidence="2 3" key="1">
    <citation type="submission" date="2015-12" db="EMBL/GenBank/DDBJ databases">
        <title>Genome sequence of Thalassospira lucentensis MCCC 1A02072.</title>
        <authorList>
            <person name="Lu L."/>
            <person name="Lai Q."/>
            <person name="Shao Z."/>
            <person name="Qian P."/>
        </authorList>
    </citation>
    <scope>NUCLEOTIDE SEQUENCE [LARGE SCALE GENOMIC DNA]</scope>
    <source>
        <strain evidence="2 3">MCCC 1A02072</strain>
    </source>
</reference>
<dbReference type="GO" id="GO:0005737">
    <property type="term" value="C:cytoplasm"/>
    <property type="evidence" value="ECO:0007669"/>
    <property type="project" value="TreeGrafter"/>
</dbReference>
<feature type="site" description="Transition state stabilizer" evidence="1">
    <location>
        <position position="151"/>
    </location>
</feature>
<dbReference type="PANTHER" id="PTHR48100">
    <property type="entry name" value="BROAD-SPECIFICITY PHOSPHATASE YOR283W-RELATED"/>
    <property type="match status" value="1"/>
</dbReference>
<name>A0A154L7G3_9PROT</name>
<dbReference type="InterPro" id="IPR013078">
    <property type="entry name" value="His_Pase_superF_clade-1"/>
</dbReference>
<accession>A0A154L7G3</accession>
<dbReference type="Gene3D" id="3.40.50.1240">
    <property type="entry name" value="Phosphoglycerate mutase-like"/>
    <property type="match status" value="1"/>
</dbReference>
<dbReference type="SUPFAM" id="SSF53254">
    <property type="entry name" value="Phosphoglycerate mutase-like"/>
    <property type="match status" value="1"/>
</dbReference>
<dbReference type="EMBL" id="LPVY01000005">
    <property type="protein sequence ID" value="KZB66647.1"/>
    <property type="molecule type" value="Genomic_DNA"/>
</dbReference>
<evidence type="ECO:0000313" key="2">
    <source>
        <dbReference type="EMBL" id="KZB66647.1"/>
    </source>
</evidence>
<evidence type="ECO:0000313" key="3">
    <source>
        <dbReference type="Proteomes" id="UP000076335"/>
    </source>
</evidence>
<dbReference type="SMART" id="SM00855">
    <property type="entry name" value="PGAM"/>
    <property type="match status" value="1"/>
</dbReference>
<dbReference type="InterPro" id="IPR029033">
    <property type="entry name" value="His_PPase_superfam"/>
</dbReference>
<dbReference type="RefSeq" id="WP_062949821.1">
    <property type="nucleotide sequence ID" value="NZ_LPVY01000005.1"/>
</dbReference>
<dbReference type="Proteomes" id="UP000076335">
    <property type="component" value="Unassembled WGS sequence"/>
</dbReference>
<sequence length="203" mass="22993">MQKAVTTRWWLVRHAPVTNPERLVYGRSDMPVNLSDEKALRALARQLPREAIWVTSHLSRTLDTALKLLELMDENILPTRETGFAEQHFGTWEKKHWNDLPKGETTRFWTDFARQHPPNGESFGDVVERVGPLFDRLTRYWAGKDIVAVIHGGTVRAALASALGLPLEAALSFHVDTLGLTRIEHIAGVDQPGWRVTGVNLRF</sequence>
<organism evidence="2 3">
    <name type="scientific">Thalassospira lucentensis</name>
    <dbReference type="NCBI Taxonomy" id="168935"/>
    <lineage>
        <taxon>Bacteria</taxon>
        <taxon>Pseudomonadati</taxon>
        <taxon>Pseudomonadota</taxon>
        <taxon>Alphaproteobacteria</taxon>
        <taxon>Rhodospirillales</taxon>
        <taxon>Thalassospiraceae</taxon>
        <taxon>Thalassospira</taxon>
    </lineage>
</organism>
<dbReference type="AlphaFoldDB" id="A0A154L7G3"/>
<dbReference type="InterPro" id="IPR050275">
    <property type="entry name" value="PGM_Phosphatase"/>
</dbReference>
<dbReference type="GO" id="GO:0016791">
    <property type="term" value="F:phosphatase activity"/>
    <property type="evidence" value="ECO:0007669"/>
    <property type="project" value="TreeGrafter"/>
</dbReference>
<proteinExistence type="predicted"/>
<comment type="caution">
    <text evidence="2">The sequence shown here is derived from an EMBL/GenBank/DDBJ whole genome shotgun (WGS) entry which is preliminary data.</text>
</comment>
<gene>
    <name evidence="2" type="ORF">AUP42_13930</name>
</gene>
<protein>
    <submittedName>
        <fullName evidence="2">Phosphoglycerate mutase</fullName>
    </submittedName>
</protein>
<dbReference type="Pfam" id="PF00300">
    <property type="entry name" value="His_Phos_1"/>
    <property type="match status" value="1"/>
</dbReference>
<dbReference type="OrthoDB" id="8347407at2"/>
<evidence type="ECO:0000256" key="1">
    <source>
        <dbReference type="PIRSR" id="PIRSR613078-3"/>
    </source>
</evidence>
<dbReference type="CDD" id="cd07067">
    <property type="entry name" value="HP_PGM_like"/>
    <property type="match status" value="1"/>
</dbReference>